<reference evidence="1" key="1">
    <citation type="submission" date="2022-03" db="EMBL/GenBank/DDBJ databases">
        <title>Identification of a novel bacterium isolated from mangrove sediments.</title>
        <authorList>
            <person name="Pan X."/>
        </authorList>
    </citation>
    <scope>NUCLEOTIDE SEQUENCE</scope>
    <source>
        <strain evidence="1">B1949</strain>
    </source>
</reference>
<sequence length="114" mass="12037">MAPDTELADTHSIPPLLRGRWGLVAADCTSQRGDAKGLMTVGPSRLQFYESVADLGRIESIAADAVTAAFAFEGEGQNWTLDVTLATRDAGKTLVRTDRGADAAPGPLTYTKCP</sequence>
<dbReference type="Proteomes" id="UP001162881">
    <property type="component" value="Unassembled WGS sequence"/>
</dbReference>
<evidence type="ECO:0000313" key="1">
    <source>
        <dbReference type="EMBL" id="MCJ2181557.1"/>
    </source>
</evidence>
<accession>A0ABT0B907</accession>
<evidence type="ECO:0008006" key="3">
    <source>
        <dbReference type="Google" id="ProtNLM"/>
    </source>
</evidence>
<keyword evidence="2" id="KW-1185">Reference proteome</keyword>
<comment type="caution">
    <text evidence="1">The sequence shown here is derived from an EMBL/GenBank/DDBJ whole genome shotgun (WGS) entry which is preliminary data.</text>
</comment>
<proteinExistence type="predicted"/>
<gene>
    <name evidence="1" type="ORF">MTR62_02360</name>
</gene>
<organism evidence="1 2">
    <name type="scientific">Novosphingobium organovorum</name>
    <dbReference type="NCBI Taxonomy" id="2930092"/>
    <lineage>
        <taxon>Bacteria</taxon>
        <taxon>Pseudomonadati</taxon>
        <taxon>Pseudomonadota</taxon>
        <taxon>Alphaproteobacteria</taxon>
        <taxon>Sphingomonadales</taxon>
        <taxon>Sphingomonadaceae</taxon>
        <taxon>Novosphingobium</taxon>
    </lineage>
</organism>
<evidence type="ECO:0000313" key="2">
    <source>
        <dbReference type="Proteomes" id="UP001162881"/>
    </source>
</evidence>
<dbReference type="EMBL" id="JALHLF010000005">
    <property type="protein sequence ID" value="MCJ2181557.1"/>
    <property type="molecule type" value="Genomic_DNA"/>
</dbReference>
<protein>
    <recommendedName>
        <fullName evidence="3">Lipocalin-like domain-containing protein</fullName>
    </recommendedName>
</protein>
<name>A0ABT0B907_9SPHN</name>